<dbReference type="Proteomes" id="UP000250918">
    <property type="component" value="Unassembled WGS sequence"/>
</dbReference>
<dbReference type="InterPro" id="IPR006145">
    <property type="entry name" value="PsdUridine_synth_RsuA/RluA"/>
</dbReference>
<accession>A0A855X6L1</accession>
<dbReference type="Pfam" id="PF01479">
    <property type="entry name" value="S4"/>
    <property type="match status" value="1"/>
</dbReference>
<dbReference type="Gene3D" id="3.10.290.10">
    <property type="entry name" value="RNA-binding S4 domain"/>
    <property type="match status" value="1"/>
</dbReference>
<dbReference type="PROSITE" id="PS01149">
    <property type="entry name" value="PSI_RSU"/>
    <property type="match status" value="1"/>
</dbReference>
<evidence type="ECO:0000313" key="5">
    <source>
        <dbReference type="EMBL" id="PWB72254.1"/>
    </source>
</evidence>
<dbReference type="InterPro" id="IPR018496">
    <property type="entry name" value="PsdUridine_synth_RsuA/RluB_CS"/>
</dbReference>
<keyword evidence="2" id="KW-0413">Isomerase</keyword>
<feature type="domain" description="RNA-binding S4" evidence="4">
    <location>
        <begin position="2"/>
        <end position="60"/>
    </location>
</feature>
<dbReference type="AlphaFoldDB" id="A0A855X6L1"/>
<feature type="non-terminal residue" evidence="5">
    <location>
        <position position="129"/>
    </location>
</feature>
<dbReference type="GO" id="GO:0000455">
    <property type="term" value="P:enzyme-directed rRNA pseudouridine synthesis"/>
    <property type="evidence" value="ECO:0007669"/>
    <property type="project" value="UniProtKB-ARBA"/>
</dbReference>
<protein>
    <submittedName>
        <fullName evidence="5">Pseudouridine synthase</fullName>
    </submittedName>
</protein>
<proteinExistence type="inferred from homology"/>
<dbReference type="FunFam" id="3.10.290.10:FF:000003">
    <property type="entry name" value="Pseudouridine synthase"/>
    <property type="match status" value="1"/>
</dbReference>
<dbReference type="PANTHER" id="PTHR47683:SF2">
    <property type="entry name" value="RNA-BINDING S4 DOMAIN-CONTAINING PROTEIN"/>
    <property type="match status" value="1"/>
</dbReference>
<keyword evidence="3" id="KW-0694">RNA-binding</keyword>
<name>A0A855X6L1_9BACT</name>
<evidence type="ECO:0000256" key="2">
    <source>
        <dbReference type="ARBA" id="ARBA00023235"/>
    </source>
</evidence>
<organism evidence="5 6">
    <name type="scientific">candidate division GN15 bacterium</name>
    <dbReference type="NCBI Taxonomy" id="2072418"/>
    <lineage>
        <taxon>Bacteria</taxon>
        <taxon>candidate division GN15</taxon>
    </lineage>
</organism>
<dbReference type="PANTHER" id="PTHR47683">
    <property type="entry name" value="PSEUDOURIDINE SYNTHASE FAMILY PROTEIN-RELATED"/>
    <property type="match status" value="1"/>
</dbReference>
<gene>
    <name evidence="5" type="ORF">C3F09_06945</name>
</gene>
<reference evidence="5 6" key="1">
    <citation type="journal article" date="2018" name="ISME J.">
        <title>A methanotrophic archaeon couples anaerobic oxidation of methane to Fe(III) reduction.</title>
        <authorList>
            <person name="Cai C."/>
            <person name="Leu A.O."/>
            <person name="Xie G.J."/>
            <person name="Guo J."/>
            <person name="Feng Y."/>
            <person name="Zhao J.X."/>
            <person name="Tyson G.W."/>
            <person name="Yuan Z."/>
            <person name="Hu S."/>
        </authorList>
    </citation>
    <scope>NUCLEOTIDE SEQUENCE [LARGE SCALE GENOMIC DNA]</scope>
    <source>
        <strain evidence="5">FeB_12</strain>
    </source>
</reference>
<dbReference type="SMART" id="SM00363">
    <property type="entry name" value="S4"/>
    <property type="match status" value="1"/>
</dbReference>
<dbReference type="EMBL" id="PQAP01000093">
    <property type="protein sequence ID" value="PWB72254.1"/>
    <property type="molecule type" value="Genomic_DNA"/>
</dbReference>
<evidence type="ECO:0000256" key="3">
    <source>
        <dbReference type="PROSITE-ProRule" id="PRU00182"/>
    </source>
</evidence>
<dbReference type="GO" id="GO:0120159">
    <property type="term" value="F:rRNA pseudouridine synthase activity"/>
    <property type="evidence" value="ECO:0007669"/>
    <property type="project" value="UniProtKB-ARBA"/>
</dbReference>
<sequence length="129" mass="14413">MIRINKYLSLCGVTSRRGAEALIAEGRVTVNESKLTKTGVIVDETTDIVKVDGVIVAPVEVSVYVLLNKPASVMTTLHDPFKRKTILHFLRKLPHRVYPVGRLDFDTEGVLLLTNDGDLAFRLAHPRYQ</sequence>
<comment type="similarity">
    <text evidence="1">Belongs to the pseudouridine synthase RsuA family.</text>
</comment>
<dbReference type="InterPro" id="IPR020103">
    <property type="entry name" value="PsdUridine_synth_cat_dom_sf"/>
</dbReference>
<dbReference type="Gene3D" id="3.30.70.580">
    <property type="entry name" value="Pseudouridine synthase I, catalytic domain, N-terminal subdomain"/>
    <property type="match status" value="1"/>
</dbReference>
<dbReference type="InterPro" id="IPR036986">
    <property type="entry name" value="S4_RNA-bd_sf"/>
</dbReference>
<dbReference type="InterPro" id="IPR020094">
    <property type="entry name" value="TruA/RsuA/RluB/E/F_N"/>
</dbReference>
<evidence type="ECO:0000256" key="1">
    <source>
        <dbReference type="ARBA" id="ARBA00008348"/>
    </source>
</evidence>
<dbReference type="SUPFAM" id="SSF55120">
    <property type="entry name" value="Pseudouridine synthase"/>
    <property type="match status" value="1"/>
</dbReference>
<dbReference type="SUPFAM" id="SSF55174">
    <property type="entry name" value="Alpha-L RNA-binding motif"/>
    <property type="match status" value="1"/>
</dbReference>
<dbReference type="Pfam" id="PF00849">
    <property type="entry name" value="PseudoU_synth_2"/>
    <property type="match status" value="1"/>
</dbReference>
<evidence type="ECO:0000259" key="4">
    <source>
        <dbReference type="SMART" id="SM00363"/>
    </source>
</evidence>
<dbReference type="GO" id="GO:0003723">
    <property type="term" value="F:RNA binding"/>
    <property type="evidence" value="ECO:0007669"/>
    <property type="project" value="UniProtKB-KW"/>
</dbReference>
<dbReference type="PROSITE" id="PS50889">
    <property type="entry name" value="S4"/>
    <property type="match status" value="1"/>
</dbReference>
<dbReference type="InterPro" id="IPR002942">
    <property type="entry name" value="S4_RNA-bd"/>
</dbReference>
<dbReference type="CDD" id="cd00165">
    <property type="entry name" value="S4"/>
    <property type="match status" value="1"/>
</dbReference>
<evidence type="ECO:0000313" key="6">
    <source>
        <dbReference type="Proteomes" id="UP000250918"/>
    </source>
</evidence>
<dbReference type="InterPro" id="IPR050343">
    <property type="entry name" value="RsuA_PseudoU_synthase"/>
</dbReference>
<comment type="caution">
    <text evidence="5">The sequence shown here is derived from an EMBL/GenBank/DDBJ whole genome shotgun (WGS) entry which is preliminary data.</text>
</comment>